<proteinExistence type="inferred from homology"/>
<gene>
    <name evidence="4" type="primary">rpl6</name>
</gene>
<dbReference type="PIRSF" id="PIRSF002162">
    <property type="entry name" value="Ribosomal_L6"/>
    <property type="match status" value="1"/>
</dbReference>
<dbReference type="Gene3D" id="3.90.930.12">
    <property type="entry name" value="Ribosomal protein L6, alpha-beta domain"/>
    <property type="match status" value="1"/>
</dbReference>
<accession>A4ZHB3</accession>
<geneLocation type="mitochondrion" evidence="4"/>
<dbReference type="PRINTS" id="PR00059">
    <property type="entry name" value="RIBOSOMALL6"/>
</dbReference>
<dbReference type="PANTHER" id="PTHR11655:SF14">
    <property type="entry name" value="LARGE RIBOSOMAL SUBUNIT PROTEIN UL6M"/>
    <property type="match status" value="1"/>
</dbReference>
<dbReference type="GO" id="GO:1990904">
    <property type="term" value="C:ribonucleoprotein complex"/>
    <property type="evidence" value="ECO:0007669"/>
    <property type="project" value="UniProtKB-KW"/>
</dbReference>
<dbReference type="AlphaFoldDB" id="A4ZHB3"/>
<dbReference type="GO" id="GO:0019843">
    <property type="term" value="F:rRNA binding"/>
    <property type="evidence" value="ECO:0007669"/>
    <property type="project" value="InterPro"/>
</dbReference>
<evidence type="ECO:0000256" key="3">
    <source>
        <dbReference type="ARBA" id="ARBA00023274"/>
    </source>
</evidence>
<keyword evidence="4" id="KW-0496">Mitochondrion</keyword>
<organism evidence="4">
    <name type="scientific">Phytophthora sojae</name>
    <name type="common">Soybean stem and root rot agent</name>
    <name type="synonym">Phytophthora megasperma f. sp. glycines</name>
    <dbReference type="NCBI Taxonomy" id="67593"/>
    <lineage>
        <taxon>Eukaryota</taxon>
        <taxon>Sar</taxon>
        <taxon>Stramenopiles</taxon>
        <taxon>Oomycota</taxon>
        <taxon>Peronosporomycetes</taxon>
        <taxon>Peronosporales</taxon>
        <taxon>Peronosporaceae</taxon>
        <taxon>Phytophthora</taxon>
    </lineage>
</organism>
<dbReference type="GO" id="GO:0003735">
    <property type="term" value="F:structural constituent of ribosome"/>
    <property type="evidence" value="ECO:0007669"/>
    <property type="project" value="InterPro"/>
</dbReference>
<protein>
    <submittedName>
        <fullName evidence="4">Ribosomal protein L6</fullName>
    </submittedName>
</protein>
<dbReference type="KEGG" id="psoj:PhsooMp44"/>
<reference evidence="4" key="1">
    <citation type="journal article" date="2007" name="Curr. Genet.">
        <title>Mitochondrial genome sequences and comparative genomics of Phytophthora ramorum and P. sojae.</title>
        <authorList>
            <person name="Martin F.N."/>
            <person name="Bensasson D."/>
            <person name="Tyler B.M."/>
            <person name="Boore J.L."/>
        </authorList>
    </citation>
    <scope>NUCLEOTIDE SEQUENCE</scope>
    <source>
        <strain evidence="4">P6497</strain>
    </source>
</reference>
<dbReference type="PROSITE" id="PS00525">
    <property type="entry name" value="RIBOSOMAL_L6_1"/>
    <property type="match status" value="1"/>
</dbReference>
<evidence type="ECO:0000256" key="2">
    <source>
        <dbReference type="ARBA" id="ARBA00022980"/>
    </source>
</evidence>
<dbReference type="PANTHER" id="PTHR11655">
    <property type="entry name" value="60S/50S RIBOSOMAL PROTEIN L6/L9"/>
    <property type="match status" value="1"/>
</dbReference>
<dbReference type="EMBL" id="DQ832717">
    <property type="protein sequence ID" value="ABG54081.1"/>
    <property type="molecule type" value="Genomic_DNA"/>
</dbReference>
<name>A4ZHB3_PHYSO</name>
<dbReference type="GeneID" id="5065857"/>
<sequence>MIKILKKNIKLKNKNFFKSPLGNIQLFFIDKTFFFSQDIKILNKNKTVFFETSLGSLSLDFTNNVYFFIKKNKLLLNINVYKNKKSILNLYTKLIKIKIKGVLQGFKVSLLLKGIGFKAFIENNNLILKLGFSHNIIIPIPSKIEIINQTNILIFSSIDFIFLNQFVHYIKNHKKPEPYKGKGLLLKNEKILQKEGKKSKK</sequence>
<dbReference type="GO" id="GO:0005840">
    <property type="term" value="C:ribosome"/>
    <property type="evidence" value="ECO:0007669"/>
    <property type="project" value="UniProtKB-KW"/>
</dbReference>
<dbReference type="GO" id="GO:0006412">
    <property type="term" value="P:translation"/>
    <property type="evidence" value="ECO:0007669"/>
    <property type="project" value="InterPro"/>
</dbReference>
<dbReference type="InterPro" id="IPR019906">
    <property type="entry name" value="Ribosomal_uL6_bac-type"/>
</dbReference>
<dbReference type="RefSeq" id="YP_001165421.1">
    <property type="nucleotide sequence ID" value="NC_009385.1"/>
</dbReference>
<dbReference type="InterPro" id="IPR036789">
    <property type="entry name" value="Ribosomal_uL6-like_a/b-dom_sf"/>
</dbReference>
<comment type="similarity">
    <text evidence="1">Belongs to the universal ribosomal protein uL6 family.</text>
</comment>
<evidence type="ECO:0000256" key="1">
    <source>
        <dbReference type="ARBA" id="ARBA00009356"/>
    </source>
</evidence>
<keyword evidence="2 4" id="KW-0689">Ribosomal protein</keyword>
<dbReference type="SUPFAM" id="SSF56053">
    <property type="entry name" value="Ribosomal protein L6"/>
    <property type="match status" value="2"/>
</dbReference>
<dbReference type="InterPro" id="IPR000702">
    <property type="entry name" value="Ribosomal_uL6-like"/>
</dbReference>
<keyword evidence="3" id="KW-0687">Ribonucleoprotein</keyword>
<evidence type="ECO:0000313" key="4">
    <source>
        <dbReference type="EMBL" id="ABG54081.1"/>
    </source>
</evidence>
<dbReference type="InterPro" id="IPR002358">
    <property type="entry name" value="Ribosomal_uL6_CS"/>
</dbReference>